<sequence length="323" mass="37255">MARAKGQDILSWFDVSRYEELLDMTVSELIDDVQFRGFLLYPGDDNEKMMTTRDMHESRLSFIEGLKKGHVWSTAAYLHAIGDGDYKTNESPVEEVPKDITITSNGYPIIGRNFFEENEHCEYTDGVACTSFNVGDLISYYKALTRQEYIVEKSKGIVEVQSTSIFSPIVNVDYLNESFGGEIVIKCNLEEYSDDELVTEFKELIKYWRAEAGIEEPDRANNRIGLSTLKKLITYKVIPFIDLLVWEMANNKKISNEILARVLFPLTESDSEIMSGVQIKDTIRPFVEKILHEDLLREFLFFTKKNEHLQSMRFSDILKLAEN</sequence>
<comment type="caution">
    <text evidence="1">The sequence shown here is derived from an EMBL/GenBank/DDBJ whole genome shotgun (WGS) entry which is preliminary data.</text>
</comment>
<dbReference type="EMBL" id="JALD01000028">
    <property type="protein sequence ID" value="EUD12026.1"/>
    <property type="molecule type" value="Genomic_DNA"/>
</dbReference>
<accession>A0AAV3M8G9</accession>
<proteinExistence type="predicted"/>
<dbReference type="Pfam" id="PF19924">
    <property type="entry name" value="DUF6387"/>
    <property type="match status" value="1"/>
</dbReference>
<gene>
    <name evidence="1" type="ORF">HMPREF1563_1294</name>
</gene>
<protein>
    <submittedName>
        <fullName evidence="1">Uncharacterized protein</fullName>
    </submittedName>
</protein>
<dbReference type="Proteomes" id="UP000022311">
    <property type="component" value="Unassembled WGS sequence"/>
</dbReference>
<name>A0AAV3M8G9_9GAMM</name>
<reference evidence="1 2" key="1">
    <citation type="submission" date="2014-01" db="EMBL/GenBank/DDBJ databases">
        <authorList>
            <person name="Durkin A.S."/>
            <person name="McCorrison J."/>
            <person name="Torralba M."/>
            <person name="Gillis M."/>
            <person name="Haft D.H."/>
            <person name="Methe B."/>
            <person name="Sutton G."/>
            <person name="Nelson K.E."/>
        </authorList>
    </citation>
    <scope>NUCLEOTIDE SEQUENCE [LARGE SCALE GENOMIC DNA]</scope>
    <source>
        <strain evidence="1 2">205/92</strain>
    </source>
</reference>
<dbReference type="RefSeq" id="WP_036960425.1">
    <property type="nucleotide sequence ID" value="NZ_JALD01000028.1"/>
</dbReference>
<evidence type="ECO:0000313" key="2">
    <source>
        <dbReference type="Proteomes" id="UP000022311"/>
    </source>
</evidence>
<evidence type="ECO:0000313" key="1">
    <source>
        <dbReference type="EMBL" id="EUD12026.1"/>
    </source>
</evidence>
<dbReference type="InterPro" id="IPR045664">
    <property type="entry name" value="DUF6387"/>
</dbReference>
<organism evidence="1 2">
    <name type="scientific">Providencia alcalifaciens 205/92</name>
    <dbReference type="NCBI Taxonomy" id="1256988"/>
    <lineage>
        <taxon>Bacteria</taxon>
        <taxon>Pseudomonadati</taxon>
        <taxon>Pseudomonadota</taxon>
        <taxon>Gammaproteobacteria</taxon>
        <taxon>Enterobacterales</taxon>
        <taxon>Morganellaceae</taxon>
        <taxon>Providencia</taxon>
    </lineage>
</organism>
<dbReference type="AlphaFoldDB" id="A0AAV3M8G9"/>